<evidence type="ECO:0000256" key="2">
    <source>
        <dbReference type="SAM" id="MobiDB-lite"/>
    </source>
</evidence>
<gene>
    <name evidence="4" type="ORF">KFL_003410160</name>
</gene>
<dbReference type="OMA" id="GYKHFET"/>
<dbReference type="SMART" id="SM00450">
    <property type="entry name" value="RHOD"/>
    <property type="match status" value="1"/>
</dbReference>
<dbReference type="InterPro" id="IPR058840">
    <property type="entry name" value="AAA_SelU"/>
</dbReference>
<evidence type="ECO:0000259" key="3">
    <source>
        <dbReference type="PROSITE" id="PS50206"/>
    </source>
</evidence>
<proteinExistence type="predicted"/>
<dbReference type="STRING" id="105231.A0A1Y1ICT6"/>
<dbReference type="NCBIfam" id="NF008750">
    <property type="entry name" value="PRK11784.1-2"/>
    <property type="match status" value="1"/>
</dbReference>
<feature type="compositionally biased region" description="Basic and acidic residues" evidence="2">
    <location>
        <begin position="65"/>
        <end position="80"/>
    </location>
</feature>
<feature type="compositionally biased region" description="Basic and acidic residues" evidence="2">
    <location>
        <begin position="119"/>
        <end position="132"/>
    </location>
</feature>
<dbReference type="PANTHER" id="PTHR30401:SF0">
    <property type="entry name" value="TRNA 2-SELENOURIDINE SYNTHASE"/>
    <property type="match status" value="1"/>
</dbReference>
<accession>A0A1Y1ICT6</accession>
<feature type="compositionally biased region" description="Basic and acidic residues" evidence="2">
    <location>
        <begin position="149"/>
        <end position="159"/>
    </location>
</feature>
<name>A0A1Y1ICT6_KLENI</name>
<keyword evidence="5" id="KW-1185">Reference proteome</keyword>
<evidence type="ECO:0000313" key="5">
    <source>
        <dbReference type="Proteomes" id="UP000054558"/>
    </source>
</evidence>
<feature type="compositionally biased region" description="Polar residues" evidence="2">
    <location>
        <begin position="28"/>
        <end position="44"/>
    </location>
</feature>
<feature type="domain" description="Rhodanese" evidence="3">
    <location>
        <begin position="195"/>
        <end position="310"/>
    </location>
</feature>
<dbReference type="Pfam" id="PF00581">
    <property type="entry name" value="Rhodanese"/>
    <property type="match status" value="1"/>
</dbReference>
<dbReference type="InterPro" id="IPR036873">
    <property type="entry name" value="Rhodanese-like_dom_sf"/>
</dbReference>
<dbReference type="SUPFAM" id="SSF52821">
    <property type="entry name" value="Rhodanese/Cell cycle control phosphatase"/>
    <property type="match status" value="1"/>
</dbReference>
<dbReference type="Pfam" id="PF26341">
    <property type="entry name" value="AAA_SelU"/>
    <property type="match status" value="1"/>
</dbReference>
<organism evidence="4 5">
    <name type="scientific">Klebsormidium nitens</name>
    <name type="common">Green alga</name>
    <name type="synonym">Ulothrix nitens</name>
    <dbReference type="NCBI Taxonomy" id="105231"/>
    <lineage>
        <taxon>Eukaryota</taxon>
        <taxon>Viridiplantae</taxon>
        <taxon>Streptophyta</taxon>
        <taxon>Klebsormidiophyceae</taxon>
        <taxon>Klebsormidiales</taxon>
        <taxon>Klebsormidiaceae</taxon>
        <taxon>Klebsormidium</taxon>
    </lineage>
</organism>
<dbReference type="Gene3D" id="3.40.250.10">
    <property type="entry name" value="Rhodanese-like domain"/>
    <property type="match status" value="1"/>
</dbReference>
<dbReference type="NCBIfam" id="NF008752">
    <property type="entry name" value="PRK11784.1-4"/>
    <property type="match status" value="1"/>
</dbReference>
<dbReference type="PANTHER" id="PTHR30401">
    <property type="entry name" value="TRNA 2-SELENOURIDINE SYNTHASE"/>
    <property type="match status" value="1"/>
</dbReference>
<dbReference type="GO" id="GO:0002098">
    <property type="term" value="P:tRNA wobble uridine modification"/>
    <property type="evidence" value="ECO:0000318"/>
    <property type="project" value="GO_Central"/>
</dbReference>
<dbReference type="PROSITE" id="PS50206">
    <property type="entry name" value="RHODANESE_3"/>
    <property type="match status" value="1"/>
</dbReference>
<dbReference type="AlphaFoldDB" id="A0A1Y1ICT6"/>
<dbReference type="GO" id="GO:0043828">
    <property type="term" value="F:tRNA 2-selenouridine synthase activity"/>
    <property type="evidence" value="ECO:0000318"/>
    <property type="project" value="GO_Central"/>
</dbReference>
<dbReference type="OrthoDB" id="566238at2759"/>
<feature type="region of interest" description="Disordered" evidence="2">
    <location>
        <begin position="1"/>
        <end position="159"/>
    </location>
</feature>
<evidence type="ECO:0000313" key="4">
    <source>
        <dbReference type="EMBL" id="GAQ87259.1"/>
    </source>
</evidence>
<dbReference type="Proteomes" id="UP000054558">
    <property type="component" value="Unassembled WGS sequence"/>
</dbReference>
<reference evidence="4 5" key="1">
    <citation type="journal article" date="2014" name="Nat. Commun.">
        <title>Klebsormidium flaccidum genome reveals primary factors for plant terrestrial adaptation.</title>
        <authorList>
            <person name="Hori K."/>
            <person name="Maruyama F."/>
            <person name="Fujisawa T."/>
            <person name="Togashi T."/>
            <person name="Yamamoto N."/>
            <person name="Seo M."/>
            <person name="Sato S."/>
            <person name="Yamada T."/>
            <person name="Mori H."/>
            <person name="Tajima N."/>
            <person name="Moriyama T."/>
            <person name="Ikeuchi M."/>
            <person name="Watanabe M."/>
            <person name="Wada H."/>
            <person name="Kobayashi K."/>
            <person name="Saito M."/>
            <person name="Masuda T."/>
            <person name="Sasaki-Sekimoto Y."/>
            <person name="Mashiguchi K."/>
            <person name="Awai K."/>
            <person name="Shimojima M."/>
            <person name="Masuda S."/>
            <person name="Iwai M."/>
            <person name="Nobusawa T."/>
            <person name="Narise T."/>
            <person name="Kondo S."/>
            <person name="Saito H."/>
            <person name="Sato R."/>
            <person name="Murakawa M."/>
            <person name="Ihara Y."/>
            <person name="Oshima-Yamada Y."/>
            <person name="Ohtaka K."/>
            <person name="Satoh M."/>
            <person name="Sonobe K."/>
            <person name="Ishii M."/>
            <person name="Ohtani R."/>
            <person name="Kanamori-Sato M."/>
            <person name="Honoki R."/>
            <person name="Miyazaki D."/>
            <person name="Mochizuki H."/>
            <person name="Umetsu J."/>
            <person name="Higashi K."/>
            <person name="Shibata D."/>
            <person name="Kamiya Y."/>
            <person name="Sato N."/>
            <person name="Nakamura Y."/>
            <person name="Tabata S."/>
            <person name="Ida S."/>
            <person name="Kurokawa K."/>
            <person name="Ohta H."/>
        </authorList>
    </citation>
    <scope>NUCLEOTIDE SEQUENCE [LARGE SCALE GENOMIC DNA]</scope>
    <source>
        <strain evidence="4 5">NIES-2285</strain>
    </source>
</reference>
<evidence type="ECO:0000256" key="1">
    <source>
        <dbReference type="ARBA" id="ARBA00023266"/>
    </source>
</evidence>
<dbReference type="InterPro" id="IPR001763">
    <property type="entry name" value="Rhodanese-like_dom"/>
</dbReference>
<dbReference type="NCBIfam" id="TIGR03167">
    <property type="entry name" value="tRNA_sel_U_synt"/>
    <property type="match status" value="1"/>
</dbReference>
<protein>
    <submittedName>
        <fullName evidence="4">tRNA 2-selenouridine synthase</fullName>
    </submittedName>
</protein>
<keyword evidence="1" id="KW-0711">Selenium</keyword>
<dbReference type="InterPro" id="IPR017582">
    <property type="entry name" value="SelU"/>
</dbReference>
<dbReference type="EMBL" id="DF237290">
    <property type="protein sequence ID" value="GAQ87259.1"/>
    <property type="molecule type" value="Genomic_DNA"/>
</dbReference>
<sequence length="542" mass="59889">MRSAAPLDHVPDMRSRRNHGALLATPAPVTNATALPQQSPSVQETDGECGTPEAGRFACGTAEPSTRHDSDTESSFDRVPEGSSVDTTSTSASGESQTGGGIEPKAKLPPARQRKAARRALEKAELARRESGGEASTSGQDGVEPTEEPQWKARLEGREATLEGGEREYLDLGKRVRYVDDNTELIHAEDFDLAVDVRSPGEYEEDHVIGAINCPVLDNEERAIVGTIYKQESPFKARRIGAAMVAKNIARIFQEQFVDLDKDARVLVYCWRGGERSGFFAHTVSRVGWPTFMLKGGYKTYRAQVRAFMAGLGTWPVHVISGKTGSGKGLMLDALRRHGAQVLDLEAAANHRGSILGDAPGGEGQPSQKLMESHIFHQMRGYTPRRVTFVEGESSLLGKLKVPKPLVMTMRTTTHTQVHVPMEWRVKHTSAGYTHFWDDAGRPRLKGKLDHLRRLRGNKTVDRWFALIDSHPPGWEEEFCEDILHEHYDPAYLHSFARDRIDGETVDVEVPDLEEATLDAFARELTERYDSAGATKLAGDSE</sequence>
<feature type="compositionally biased region" description="Polar residues" evidence="2">
    <location>
        <begin position="84"/>
        <end position="96"/>
    </location>
</feature>